<comment type="caution">
    <text evidence="2">The sequence shown here is derived from an EMBL/GenBank/DDBJ whole genome shotgun (WGS) entry which is preliminary data.</text>
</comment>
<accession>A0A9P6XU28</accession>
<organism evidence="2 3">
    <name type="scientific">Rhizopus delemar</name>
    <dbReference type="NCBI Taxonomy" id="936053"/>
    <lineage>
        <taxon>Eukaryota</taxon>
        <taxon>Fungi</taxon>
        <taxon>Fungi incertae sedis</taxon>
        <taxon>Mucoromycota</taxon>
        <taxon>Mucoromycotina</taxon>
        <taxon>Mucoromycetes</taxon>
        <taxon>Mucorales</taxon>
        <taxon>Mucorineae</taxon>
        <taxon>Rhizopodaceae</taxon>
        <taxon>Rhizopus</taxon>
    </lineage>
</organism>
<dbReference type="AlphaFoldDB" id="A0A9P6XU28"/>
<feature type="compositionally biased region" description="Low complexity" evidence="1">
    <location>
        <begin position="25"/>
        <end position="40"/>
    </location>
</feature>
<dbReference type="EMBL" id="JAANIU010009832">
    <property type="protein sequence ID" value="KAG1532542.1"/>
    <property type="molecule type" value="Genomic_DNA"/>
</dbReference>
<evidence type="ECO:0000313" key="3">
    <source>
        <dbReference type="Proteomes" id="UP000740926"/>
    </source>
</evidence>
<reference evidence="2 3" key="1">
    <citation type="journal article" date="2020" name="Microb. Genom.">
        <title>Genetic diversity of clinical and environmental Mucorales isolates obtained from an investigation of mucormycosis cases among solid organ transplant recipients.</title>
        <authorList>
            <person name="Nguyen M.H."/>
            <person name="Kaul D."/>
            <person name="Muto C."/>
            <person name="Cheng S.J."/>
            <person name="Richter R.A."/>
            <person name="Bruno V.M."/>
            <person name="Liu G."/>
            <person name="Beyhan S."/>
            <person name="Sundermann A.J."/>
            <person name="Mounaud S."/>
            <person name="Pasculle A.W."/>
            <person name="Nierman W.C."/>
            <person name="Driscoll E."/>
            <person name="Cumbie R."/>
            <person name="Clancy C.J."/>
            <person name="Dupont C.L."/>
        </authorList>
    </citation>
    <scope>NUCLEOTIDE SEQUENCE [LARGE SCALE GENOMIC DNA]</scope>
    <source>
        <strain evidence="2 3">GL24</strain>
    </source>
</reference>
<evidence type="ECO:0000313" key="2">
    <source>
        <dbReference type="EMBL" id="KAG1532542.1"/>
    </source>
</evidence>
<feature type="region of interest" description="Disordered" evidence="1">
    <location>
        <begin position="1"/>
        <end position="47"/>
    </location>
</feature>
<feature type="compositionally biased region" description="Basic residues" evidence="1">
    <location>
        <begin position="10"/>
        <end position="23"/>
    </location>
</feature>
<feature type="region of interest" description="Disordered" evidence="1">
    <location>
        <begin position="75"/>
        <end position="100"/>
    </location>
</feature>
<evidence type="ECO:0000256" key="1">
    <source>
        <dbReference type="SAM" id="MobiDB-lite"/>
    </source>
</evidence>
<protein>
    <submittedName>
        <fullName evidence="2">Uncharacterized protein</fullName>
    </submittedName>
</protein>
<gene>
    <name evidence="2" type="ORF">G6F50_016186</name>
</gene>
<dbReference type="Proteomes" id="UP000740926">
    <property type="component" value="Unassembled WGS sequence"/>
</dbReference>
<proteinExistence type="predicted"/>
<keyword evidence="3" id="KW-1185">Reference proteome</keyword>
<name>A0A9P6XU28_9FUNG</name>
<sequence length="100" mass="10561">MAARCLPARKPGRCHQAPRRPRCPARPASAFRARRSPTPAHLARTATCTDARWRSGSGCIRVQQDRADAAGLDVAAGSPARRRSARAAAAPSALPPCPRG</sequence>